<accession>A0AAV6JV13</accession>
<sequence>MAPPARNKQPPSNMMFLRPKVGVRRLAIRDEANPAMYNDDVNAVNVWLLYRQYKLVLASATFTSIVGKNFLRNGTIVVTPPVTEFMREKRISFN</sequence>
<dbReference type="EMBL" id="JACTNZ010000006">
    <property type="protein sequence ID" value="KAG5544027.1"/>
    <property type="molecule type" value="Genomic_DNA"/>
</dbReference>
<evidence type="ECO:0000313" key="2">
    <source>
        <dbReference type="Proteomes" id="UP000823749"/>
    </source>
</evidence>
<proteinExistence type="predicted"/>
<dbReference type="AlphaFoldDB" id="A0AAV6JV13"/>
<comment type="caution">
    <text evidence="1">The sequence shown here is derived from an EMBL/GenBank/DDBJ whole genome shotgun (WGS) entry which is preliminary data.</text>
</comment>
<dbReference type="Proteomes" id="UP000823749">
    <property type="component" value="Chromosome 6"/>
</dbReference>
<organism evidence="1 2">
    <name type="scientific">Rhododendron griersonianum</name>
    <dbReference type="NCBI Taxonomy" id="479676"/>
    <lineage>
        <taxon>Eukaryota</taxon>
        <taxon>Viridiplantae</taxon>
        <taxon>Streptophyta</taxon>
        <taxon>Embryophyta</taxon>
        <taxon>Tracheophyta</taxon>
        <taxon>Spermatophyta</taxon>
        <taxon>Magnoliopsida</taxon>
        <taxon>eudicotyledons</taxon>
        <taxon>Gunneridae</taxon>
        <taxon>Pentapetalae</taxon>
        <taxon>asterids</taxon>
        <taxon>Ericales</taxon>
        <taxon>Ericaceae</taxon>
        <taxon>Ericoideae</taxon>
        <taxon>Rhodoreae</taxon>
        <taxon>Rhododendron</taxon>
    </lineage>
</organism>
<evidence type="ECO:0000313" key="1">
    <source>
        <dbReference type="EMBL" id="KAG5544027.1"/>
    </source>
</evidence>
<name>A0AAV6JV13_9ERIC</name>
<gene>
    <name evidence="1" type="ORF">RHGRI_016698</name>
</gene>
<keyword evidence="2" id="KW-1185">Reference proteome</keyword>
<protein>
    <submittedName>
        <fullName evidence="1">Uncharacterized protein</fullName>
    </submittedName>
</protein>
<reference evidence="1 2" key="1">
    <citation type="submission" date="2020-08" db="EMBL/GenBank/DDBJ databases">
        <title>Plant Genome Project.</title>
        <authorList>
            <person name="Zhang R.-G."/>
        </authorList>
    </citation>
    <scope>NUCLEOTIDE SEQUENCE [LARGE SCALE GENOMIC DNA]</scope>
    <source>
        <strain evidence="1">WSP0</strain>
        <tissue evidence="1">Leaf</tissue>
    </source>
</reference>